<dbReference type="PANTHER" id="PTHR33186:SF28">
    <property type="entry name" value="F-BOX DOMAIN-CONTAINING PROTEIN"/>
    <property type="match status" value="1"/>
</dbReference>
<dbReference type="EMBL" id="GBRH01164495">
    <property type="protein sequence ID" value="JAE33401.1"/>
    <property type="molecule type" value="Transcribed_RNA"/>
</dbReference>
<protein>
    <submittedName>
        <fullName evidence="1">Uncharacterized protein</fullName>
    </submittedName>
</protein>
<organism evidence="1">
    <name type="scientific">Arundo donax</name>
    <name type="common">Giant reed</name>
    <name type="synonym">Donax arundinaceus</name>
    <dbReference type="NCBI Taxonomy" id="35708"/>
    <lineage>
        <taxon>Eukaryota</taxon>
        <taxon>Viridiplantae</taxon>
        <taxon>Streptophyta</taxon>
        <taxon>Embryophyta</taxon>
        <taxon>Tracheophyta</taxon>
        <taxon>Spermatophyta</taxon>
        <taxon>Magnoliopsida</taxon>
        <taxon>Liliopsida</taxon>
        <taxon>Poales</taxon>
        <taxon>Poaceae</taxon>
        <taxon>PACMAD clade</taxon>
        <taxon>Arundinoideae</taxon>
        <taxon>Arundineae</taxon>
        <taxon>Arundo</taxon>
    </lineage>
</organism>
<proteinExistence type="predicted"/>
<reference evidence="1" key="1">
    <citation type="submission" date="2014-09" db="EMBL/GenBank/DDBJ databases">
        <authorList>
            <person name="Magalhaes I.L.F."/>
            <person name="Oliveira U."/>
            <person name="Santos F.R."/>
            <person name="Vidigal T.H.D.A."/>
            <person name="Brescovit A.D."/>
            <person name="Santos A.J."/>
        </authorList>
    </citation>
    <scope>NUCLEOTIDE SEQUENCE</scope>
    <source>
        <tissue evidence="1">Shoot tissue taken approximately 20 cm above the soil surface</tissue>
    </source>
</reference>
<name>A0A0A9HEX8_ARUDO</name>
<evidence type="ECO:0000313" key="1">
    <source>
        <dbReference type="EMBL" id="JAE33401.1"/>
    </source>
</evidence>
<sequence length="113" mass="12381">MTAEGGGLGFAGVEDYSLYLWSWEVGPEGIAGWVQRRVIELDKLLPIPAILVSLDVIGFAEGTDIIFMSTDVGVFTIEHKSGRVRKVGESGAFYTIVPYMSFYTPDHAWSPPP</sequence>
<dbReference type="PANTHER" id="PTHR33186">
    <property type="entry name" value="OS10G0136150 PROTEIN-RELATED"/>
    <property type="match status" value="1"/>
</dbReference>
<reference evidence="1" key="2">
    <citation type="journal article" date="2015" name="Data Brief">
        <title>Shoot transcriptome of the giant reed, Arundo donax.</title>
        <authorList>
            <person name="Barrero R.A."/>
            <person name="Guerrero F.D."/>
            <person name="Moolhuijzen P."/>
            <person name="Goolsby J.A."/>
            <person name="Tidwell J."/>
            <person name="Bellgard S.E."/>
            <person name="Bellgard M.I."/>
        </authorList>
    </citation>
    <scope>NUCLEOTIDE SEQUENCE</scope>
    <source>
        <tissue evidence="1">Shoot tissue taken approximately 20 cm above the soil surface</tissue>
    </source>
</reference>
<accession>A0A0A9HEX8</accession>
<dbReference type="AlphaFoldDB" id="A0A0A9HEX8"/>